<dbReference type="STRING" id="108003.B1C78_00780"/>
<dbReference type="RefSeq" id="WP_077277241.1">
    <property type="nucleotide sequence ID" value="NZ_MVBK01000002.1"/>
</dbReference>
<dbReference type="Pfam" id="PF21173">
    <property type="entry name" value="DksA-like_N"/>
    <property type="match status" value="1"/>
</dbReference>
<keyword evidence="5" id="KW-0175">Coiled coil</keyword>
<dbReference type="AlphaFoldDB" id="A0A1V3NUK0"/>
<evidence type="ECO:0000256" key="4">
    <source>
        <dbReference type="PROSITE-ProRule" id="PRU00510"/>
    </source>
</evidence>
<evidence type="ECO:0000256" key="2">
    <source>
        <dbReference type="ARBA" id="ARBA00022771"/>
    </source>
</evidence>
<dbReference type="InterPro" id="IPR000962">
    <property type="entry name" value="Znf_DskA_TraR"/>
</dbReference>
<dbReference type="InterPro" id="IPR020458">
    <property type="entry name" value="Znf_DskA_TraR_CS"/>
</dbReference>
<dbReference type="PROSITE" id="PS51128">
    <property type="entry name" value="ZF_DKSA_2"/>
    <property type="match status" value="1"/>
</dbReference>
<dbReference type="InterPro" id="IPR037187">
    <property type="entry name" value="DnaK_N"/>
</dbReference>
<dbReference type="OrthoDB" id="6064855at2"/>
<evidence type="ECO:0000313" key="9">
    <source>
        <dbReference type="Proteomes" id="UP000189462"/>
    </source>
</evidence>
<evidence type="ECO:0000256" key="1">
    <source>
        <dbReference type="ARBA" id="ARBA00022723"/>
    </source>
</evidence>
<keyword evidence="9" id="KW-1185">Reference proteome</keyword>
<gene>
    <name evidence="8" type="ORF">B1C78_00780</name>
</gene>
<dbReference type="PANTHER" id="PTHR33823">
    <property type="entry name" value="RNA POLYMERASE-BINDING TRANSCRIPTION FACTOR DKSA-RELATED"/>
    <property type="match status" value="1"/>
</dbReference>
<dbReference type="SUPFAM" id="SSF57716">
    <property type="entry name" value="Glucocorticoid receptor-like (DNA-binding domain)"/>
    <property type="match status" value="1"/>
</dbReference>
<protein>
    <submittedName>
        <fullName evidence="8">Conjugal transfer protein TraR</fullName>
    </submittedName>
</protein>
<dbReference type="SUPFAM" id="SSF109635">
    <property type="entry name" value="DnaK suppressor protein DksA, alpha-hairpin domain"/>
    <property type="match status" value="1"/>
</dbReference>
<proteinExistence type="predicted"/>
<dbReference type="InterPro" id="IPR048487">
    <property type="entry name" value="DksA-like_N"/>
</dbReference>
<feature type="zinc finger region" description="dksA C4-type" evidence="4">
    <location>
        <begin position="83"/>
        <end position="107"/>
    </location>
</feature>
<dbReference type="PROSITE" id="PS01102">
    <property type="entry name" value="ZF_DKSA_1"/>
    <property type="match status" value="1"/>
</dbReference>
<sequence>MNDLLEDLRRQLEQLRDDLQARLERVERNVRHEAEPLDKDFAEQAVQRENEEVVDALGNEARRELARVRHALKRMDEGTYGLCEACGEPIPPGRLKALPHARLCTQCAEEQEAGGR</sequence>
<dbReference type="Gene3D" id="1.20.120.910">
    <property type="entry name" value="DksA, coiled-coil domain"/>
    <property type="match status" value="1"/>
</dbReference>
<reference evidence="8 9" key="1">
    <citation type="submission" date="2017-02" db="EMBL/GenBank/DDBJ databases">
        <title>Genomic diversity within the haloalkaliphilic genus Thioalkalivibrio.</title>
        <authorList>
            <person name="Ahn A.-C."/>
            <person name="Meier-Kolthoff J."/>
            <person name="Overmars L."/>
            <person name="Richter M."/>
            <person name="Woyke T."/>
            <person name="Sorokin D.Y."/>
            <person name="Muyzer G."/>
        </authorList>
    </citation>
    <scope>NUCLEOTIDE SEQUENCE [LARGE SCALE GENOMIC DNA]</scope>
    <source>
        <strain evidence="8 9">ALJD</strain>
    </source>
</reference>
<comment type="caution">
    <text evidence="8">The sequence shown here is derived from an EMBL/GenBank/DDBJ whole genome shotgun (WGS) entry which is preliminary data.</text>
</comment>
<dbReference type="GO" id="GO:0008270">
    <property type="term" value="F:zinc ion binding"/>
    <property type="evidence" value="ECO:0007669"/>
    <property type="project" value="UniProtKB-KW"/>
</dbReference>
<dbReference type="EMBL" id="MVBK01000002">
    <property type="protein sequence ID" value="OOG28760.1"/>
    <property type="molecule type" value="Genomic_DNA"/>
</dbReference>
<feature type="domain" description="DnaK suppressor protein-like N-terminal" evidence="7">
    <location>
        <begin position="10"/>
        <end position="75"/>
    </location>
</feature>
<evidence type="ECO:0000256" key="3">
    <source>
        <dbReference type="ARBA" id="ARBA00022833"/>
    </source>
</evidence>
<evidence type="ECO:0000313" key="8">
    <source>
        <dbReference type="EMBL" id="OOG28760.1"/>
    </source>
</evidence>
<dbReference type="Proteomes" id="UP000189462">
    <property type="component" value="Unassembled WGS sequence"/>
</dbReference>
<keyword evidence="1" id="KW-0479">Metal-binding</keyword>
<feature type="coiled-coil region" evidence="5">
    <location>
        <begin position="2"/>
        <end position="29"/>
    </location>
</feature>
<organism evidence="8 9">
    <name type="scientific">Thioalkalivibrio denitrificans</name>
    <dbReference type="NCBI Taxonomy" id="108003"/>
    <lineage>
        <taxon>Bacteria</taxon>
        <taxon>Pseudomonadati</taxon>
        <taxon>Pseudomonadota</taxon>
        <taxon>Gammaproteobacteria</taxon>
        <taxon>Chromatiales</taxon>
        <taxon>Ectothiorhodospiraceae</taxon>
        <taxon>Thioalkalivibrio</taxon>
    </lineage>
</organism>
<name>A0A1V3NUK0_9GAMM</name>
<evidence type="ECO:0000259" key="6">
    <source>
        <dbReference type="Pfam" id="PF01258"/>
    </source>
</evidence>
<evidence type="ECO:0000256" key="5">
    <source>
        <dbReference type="SAM" id="Coils"/>
    </source>
</evidence>
<dbReference type="PANTHER" id="PTHR33823:SF4">
    <property type="entry name" value="GENERAL STRESS PROTEIN 16O"/>
    <property type="match status" value="1"/>
</dbReference>
<dbReference type="PRINTS" id="PR00618">
    <property type="entry name" value="DKSAZNFINGER"/>
</dbReference>
<evidence type="ECO:0000259" key="7">
    <source>
        <dbReference type="Pfam" id="PF21173"/>
    </source>
</evidence>
<keyword evidence="3" id="KW-0862">Zinc</keyword>
<dbReference type="Pfam" id="PF01258">
    <property type="entry name" value="zf-dskA_traR"/>
    <property type="match status" value="1"/>
</dbReference>
<dbReference type="InterPro" id="IPR020460">
    <property type="entry name" value="Znf_C4-type_bac"/>
</dbReference>
<accession>A0A1V3NUK0</accession>
<feature type="domain" description="Zinc finger DksA/TraR C4-type" evidence="6">
    <location>
        <begin position="78"/>
        <end position="112"/>
    </location>
</feature>
<keyword evidence="2" id="KW-0863">Zinc-finger</keyword>